<keyword evidence="3 7" id="KW-0812">Transmembrane</keyword>
<keyword evidence="4 7" id="KW-1133">Transmembrane helix</keyword>
<evidence type="ECO:0000256" key="1">
    <source>
        <dbReference type="ARBA" id="ARBA00004141"/>
    </source>
</evidence>
<evidence type="ECO:0000256" key="3">
    <source>
        <dbReference type="ARBA" id="ARBA00022692"/>
    </source>
</evidence>
<dbReference type="PANTHER" id="PTHR45840:SF2">
    <property type="entry name" value="PROTEIN RHOMBOID-RELATED"/>
    <property type="match status" value="1"/>
</dbReference>
<feature type="signal peptide" evidence="8">
    <location>
        <begin position="1"/>
        <end position="24"/>
    </location>
</feature>
<feature type="chain" id="PRO_5011991078" evidence="8">
    <location>
        <begin position="25"/>
        <end position="314"/>
    </location>
</feature>
<dbReference type="InterPro" id="IPR022764">
    <property type="entry name" value="Peptidase_S54_rhomboid_dom"/>
</dbReference>
<gene>
    <name evidence="10" type="ORF">Fcan01_18044</name>
</gene>
<comment type="caution">
    <text evidence="10">The sequence shown here is derived from an EMBL/GenBank/DDBJ whole genome shotgun (WGS) entry which is preliminary data.</text>
</comment>
<dbReference type="PANTHER" id="PTHR45840">
    <property type="entry name" value="RHOMBOID-RELATED PROTEIN"/>
    <property type="match status" value="1"/>
</dbReference>
<protein>
    <submittedName>
        <fullName evidence="10">Protein rhomboid</fullName>
    </submittedName>
</protein>
<evidence type="ECO:0000313" key="10">
    <source>
        <dbReference type="EMBL" id="OXA47463.1"/>
    </source>
</evidence>
<evidence type="ECO:0000256" key="2">
    <source>
        <dbReference type="ARBA" id="ARBA00009045"/>
    </source>
</evidence>
<keyword evidence="11" id="KW-1185">Reference proteome</keyword>
<proteinExistence type="inferred from homology"/>
<evidence type="ECO:0000313" key="11">
    <source>
        <dbReference type="Proteomes" id="UP000198287"/>
    </source>
</evidence>
<evidence type="ECO:0000256" key="5">
    <source>
        <dbReference type="ARBA" id="ARBA00023136"/>
    </source>
</evidence>
<dbReference type="InterPro" id="IPR035952">
    <property type="entry name" value="Rhomboid-like_sf"/>
</dbReference>
<evidence type="ECO:0000256" key="7">
    <source>
        <dbReference type="SAM" id="Phobius"/>
    </source>
</evidence>
<dbReference type="OrthoDB" id="418595at2759"/>
<accession>A0A226DQH7</accession>
<dbReference type="Gene3D" id="1.20.1540.10">
    <property type="entry name" value="Rhomboid-like"/>
    <property type="match status" value="1"/>
</dbReference>
<evidence type="ECO:0000256" key="4">
    <source>
        <dbReference type="ARBA" id="ARBA00022989"/>
    </source>
</evidence>
<feature type="domain" description="Peptidase S54 rhomboid" evidence="9">
    <location>
        <begin position="155"/>
        <end position="220"/>
    </location>
</feature>
<dbReference type="Pfam" id="PF01694">
    <property type="entry name" value="Rhomboid"/>
    <property type="match status" value="1"/>
</dbReference>
<dbReference type="GO" id="GO:0016020">
    <property type="term" value="C:membrane"/>
    <property type="evidence" value="ECO:0007669"/>
    <property type="project" value="UniProtKB-SubCell"/>
</dbReference>
<name>A0A226DQH7_FOLCA</name>
<organism evidence="10 11">
    <name type="scientific">Folsomia candida</name>
    <name type="common">Springtail</name>
    <dbReference type="NCBI Taxonomy" id="158441"/>
    <lineage>
        <taxon>Eukaryota</taxon>
        <taxon>Metazoa</taxon>
        <taxon>Ecdysozoa</taxon>
        <taxon>Arthropoda</taxon>
        <taxon>Hexapoda</taxon>
        <taxon>Collembola</taxon>
        <taxon>Entomobryomorpha</taxon>
        <taxon>Isotomoidea</taxon>
        <taxon>Isotomidae</taxon>
        <taxon>Proisotominae</taxon>
        <taxon>Folsomia</taxon>
    </lineage>
</organism>
<dbReference type="AlphaFoldDB" id="A0A226DQH7"/>
<feature type="region of interest" description="Disordered" evidence="6">
    <location>
        <begin position="98"/>
        <end position="120"/>
    </location>
</feature>
<dbReference type="Proteomes" id="UP000198287">
    <property type="component" value="Unassembled WGS sequence"/>
</dbReference>
<evidence type="ECO:0000256" key="8">
    <source>
        <dbReference type="SAM" id="SignalP"/>
    </source>
</evidence>
<comment type="subcellular location">
    <subcellularLocation>
        <location evidence="1">Membrane</location>
        <topology evidence="1">Multi-pass membrane protein</topology>
    </subcellularLocation>
</comment>
<feature type="transmembrane region" description="Helical" evidence="7">
    <location>
        <begin position="257"/>
        <end position="280"/>
    </location>
</feature>
<evidence type="ECO:0000256" key="6">
    <source>
        <dbReference type="SAM" id="MobiDB-lite"/>
    </source>
</evidence>
<dbReference type="InterPro" id="IPR051739">
    <property type="entry name" value="Rhomboid_IM_Serine_Proteases"/>
</dbReference>
<dbReference type="EMBL" id="LNIX01000013">
    <property type="protein sequence ID" value="OXA47463.1"/>
    <property type="molecule type" value="Genomic_DNA"/>
</dbReference>
<evidence type="ECO:0000259" key="9">
    <source>
        <dbReference type="Pfam" id="PF01694"/>
    </source>
</evidence>
<feature type="transmembrane region" description="Helical" evidence="7">
    <location>
        <begin position="215"/>
        <end position="245"/>
    </location>
</feature>
<reference evidence="10 11" key="1">
    <citation type="submission" date="2015-12" db="EMBL/GenBank/DDBJ databases">
        <title>The genome of Folsomia candida.</title>
        <authorList>
            <person name="Faddeeva A."/>
            <person name="Derks M.F."/>
            <person name="Anvar Y."/>
            <person name="Smit S."/>
            <person name="Van Straalen N."/>
            <person name="Roelofs D."/>
        </authorList>
    </citation>
    <scope>NUCLEOTIDE SEQUENCE [LARGE SCALE GENOMIC DNA]</scope>
    <source>
        <strain evidence="10 11">VU population</strain>
        <tissue evidence="10">Whole body</tissue>
    </source>
</reference>
<keyword evidence="8" id="KW-0732">Signal</keyword>
<dbReference type="SUPFAM" id="SSF144091">
    <property type="entry name" value="Rhomboid-like"/>
    <property type="match status" value="1"/>
</dbReference>
<feature type="transmembrane region" description="Helical" evidence="7">
    <location>
        <begin position="155"/>
        <end position="175"/>
    </location>
</feature>
<feature type="transmembrane region" description="Helical" evidence="7">
    <location>
        <begin position="182"/>
        <end position="203"/>
    </location>
</feature>
<sequence>MKSSFLFGWIILFLLVSFSGQAWSQGFIGSHRYVQLPLPGQTEQTQPAAWQWSQGRRQDYSKVPRLVPHICPAGYVSAYHAKCAISLKMHESPLRVQNLDESPSNKRRRRATGGSLTPSTSQLVELDNLPWLSDPNLDAIQPPLSFKERTVACPLHLWVNIIGQLIVGTLLEISYNWVKVCAIYLTSVVGGSLSITIFSSLVYASGASAGQYGLLFGHVSALILVSNSAHVGGALTGFLVSVIFLNKSTSHKFKANFSRIAACILILTLLVVCIGINVAFPNRYLQLENESLRFEYRKTHAQHYERELLKSYTI</sequence>
<keyword evidence="5 7" id="KW-0472">Membrane</keyword>
<dbReference type="GO" id="GO:0004252">
    <property type="term" value="F:serine-type endopeptidase activity"/>
    <property type="evidence" value="ECO:0007669"/>
    <property type="project" value="InterPro"/>
</dbReference>
<comment type="similarity">
    <text evidence="2">Belongs to the peptidase S54 family.</text>
</comment>